<evidence type="ECO:0000313" key="3">
    <source>
        <dbReference type="Proteomes" id="UP000038010"/>
    </source>
</evidence>
<comment type="caution">
    <text evidence="2">The sequence shown here is derived from an EMBL/GenBank/DDBJ whole genome shotgun (WGS) entry which is preliminary data.</text>
</comment>
<sequence length="541" mass="62184">MFHHTALPTGWIRLLQARGPSSQTPDLQYDLISLPLTEAAENGYEALSYVWGDDTLLHGILINGQLFHVRHNLHDFLHVANQLRWASAFWIDAICIDQHNVNERNSQVRMMTDIYKSATTVRAWLGREDLGFKQFHRDRVNSNKLLKYSVHDGRNLDFLLSLAACEYWQRAWIVQELTTARKVHLQSGVSTLHLDDLWDGLLDTADFNDWHFRSAPSDVRFRLRPMLNVLRRADHSYPQLQPFESIIHDFSNLRCAEPRDHIYAFHALFQGKTHRKLPIDYEISIPELISKALDCCETKTNLHSLFTILRTWQISKAEQGRDPDRLIHARLCPKMDHRFQPHDSSLTRQNFDPGALNVDSGTTMEEARNVFGPELELAGTRTIAESSGSNKHIFLPAAAAPHSRNTAQPWCLVLVDVQYDLYFTKPFNLRNPLRPASVDVGSYAGLVILAYLDRDGKTYSLSGQPHFGVWLTDIETPDVGANQSRRRRQTFRNLKALWECLRRGLGDATWRRKSRSEITVGLPLTAWMRLNESIRNLARNA</sequence>
<dbReference type="RefSeq" id="XP_017996671.1">
    <property type="nucleotide sequence ID" value="XM_018138852.1"/>
</dbReference>
<gene>
    <name evidence="2" type="ORF">AB675_10105</name>
</gene>
<dbReference type="OrthoDB" id="4161644at2759"/>
<dbReference type="AlphaFoldDB" id="A0A0N0NJB1"/>
<dbReference type="Pfam" id="PF06985">
    <property type="entry name" value="HET"/>
    <property type="match status" value="1"/>
</dbReference>
<dbReference type="EMBL" id="LFJN01000029">
    <property type="protein sequence ID" value="KPI36708.1"/>
    <property type="molecule type" value="Genomic_DNA"/>
</dbReference>
<protein>
    <recommendedName>
        <fullName evidence="1">Heterokaryon incompatibility domain-containing protein</fullName>
    </recommendedName>
</protein>
<reference evidence="2 3" key="1">
    <citation type="submission" date="2015-06" db="EMBL/GenBank/DDBJ databases">
        <title>Draft genome of the ant-associated black yeast Phialophora attae CBS 131958.</title>
        <authorList>
            <person name="Moreno L.F."/>
            <person name="Stielow B.J."/>
            <person name="de Hoog S."/>
            <person name="Vicente V.A."/>
            <person name="Weiss V.A."/>
            <person name="de Vries M."/>
            <person name="Cruz L.M."/>
            <person name="Souza E.M."/>
        </authorList>
    </citation>
    <scope>NUCLEOTIDE SEQUENCE [LARGE SCALE GENOMIC DNA]</scope>
    <source>
        <strain evidence="2 3">CBS 131958</strain>
    </source>
</reference>
<dbReference type="PANTHER" id="PTHR24148:SF73">
    <property type="entry name" value="HET DOMAIN PROTEIN (AFU_ORTHOLOGUE AFUA_8G01020)"/>
    <property type="match status" value="1"/>
</dbReference>
<evidence type="ECO:0000259" key="1">
    <source>
        <dbReference type="Pfam" id="PF06985"/>
    </source>
</evidence>
<dbReference type="VEuPathDB" id="FungiDB:AB675_10105"/>
<dbReference type="InterPro" id="IPR052895">
    <property type="entry name" value="HetReg/Transcr_Mod"/>
</dbReference>
<evidence type="ECO:0000313" key="2">
    <source>
        <dbReference type="EMBL" id="KPI36708.1"/>
    </source>
</evidence>
<dbReference type="PANTHER" id="PTHR24148">
    <property type="entry name" value="ANKYRIN REPEAT DOMAIN-CONTAINING PROTEIN 39 HOMOLOG-RELATED"/>
    <property type="match status" value="1"/>
</dbReference>
<dbReference type="GeneID" id="28730732"/>
<dbReference type="Proteomes" id="UP000038010">
    <property type="component" value="Unassembled WGS sequence"/>
</dbReference>
<feature type="domain" description="Heterokaryon incompatibility" evidence="1">
    <location>
        <begin position="44"/>
        <end position="176"/>
    </location>
</feature>
<dbReference type="InterPro" id="IPR010730">
    <property type="entry name" value="HET"/>
</dbReference>
<name>A0A0N0NJB1_9EURO</name>
<keyword evidence="3" id="KW-1185">Reference proteome</keyword>
<accession>A0A0N0NJB1</accession>
<organism evidence="2 3">
    <name type="scientific">Cyphellophora attinorum</name>
    <dbReference type="NCBI Taxonomy" id="1664694"/>
    <lineage>
        <taxon>Eukaryota</taxon>
        <taxon>Fungi</taxon>
        <taxon>Dikarya</taxon>
        <taxon>Ascomycota</taxon>
        <taxon>Pezizomycotina</taxon>
        <taxon>Eurotiomycetes</taxon>
        <taxon>Chaetothyriomycetidae</taxon>
        <taxon>Chaetothyriales</taxon>
        <taxon>Cyphellophoraceae</taxon>
        <taxon>Cyphellophora</taxon>
    </lineage>
</organism>
<proteinExistence type="predicted"/>